<evidence type="ECO:0000256" key="1">
    <source>
        <dbReference type="SAM" id="MobiDB-lite"/>
    </source>
</evidence>
<sequence>MTTTVTQVVAENGDLAAYLRQHVVSPRVARVPGIVQRRSRQLDCWRELLRSGAPYAADLSHETTAREASADALVSPADCDHVMWAADALAFAALNGQVAFVELLLASSRRSCREGMTPAVLKRVRELGHTECLALLQREMPEMFAVDASADASQPVDRDDNVVDHHPDPPPSARGWTTPANLSVSAAHVVFTDPPLLSTVGAFTRDPVVDRMMALETQFVNQRQGGATSPQFVIGLWPRLAIIRGDLALLQRLHRTLVYWQRHRPSRYAAISAKLSFAHAMWDAAAEGRVDMLSWLQRQPQMPCRPDALAAAARSGWSDVVEWLLRHRPETTISLSEFVLGDVIASGCVDVLRVLLEQPDVALTTRAIEQGPDAERRPHVDEWRCFPTIALLWRTRRHDPIVREGIRNAFVKTAESAHRRIVRLTERSGTVILEWWLSLELDESIATDGLVAAAERNRLAAIECILLAHPTLRLPVAAIDRIAGSHHALTRECLQHLLASDVISIDDITTSLHQAIKEGKPRMCANLLVTDVISVSPAETLRLAIGSDHIGIITPIVDRVPEACLLDWFLSWQNDRKLEGQEEIVLFAMARHRADVLSLSKLSKHGTEPNAGRIGLHHIAFVLDVHRYRDQGGPAIFFAALTMTIDLARQRPLLVQELKSICDRRCPVLNAALREARPNERSLLALSLRWAEQAHCRRVMRYLLWLGHSPLTDSDGDRHHSASHNDSALESSSNWVASLVSPLVPLAAECGQADLVAAICSVGCALGPLEDSLASALRLEHYGIARLLLPRLDNDDPALLRACRVVAASGSVGRWDRASVLTGERPLDEANIKHVYAVSSTQDMAPLVSFLHSTYARSCVLQHDIGALARARATNVLSFLLSNGVVSGAEARSALEQAIERREIGALQTLMALDVDHEIPDLFLTAMRRGSRRCVELLLPRQTPEMLTRALLLPRLRDSNVVAVLRHAPASCVTWDALVAAAQHNEMAPPGDYHTRLVQGLSRHNLLALEPSERLVGVLWDVVGRARGMRDSVQTA</sequence>
<proteinExistence type="predicted"/>
<dbReference type="EMBL" id="JAKCXM010000074">
    <property type="protein sequence ID" value="KAJ0403822.1"/>
    <property type="molecule type" value="Genomic_DNA"/>
</dbReference>
<dbReference type="AlphaFoldDB" id="A0AAD5Q7U4"/>
<reference evidence="2" key="1">
    <citation type="submission" date="2021-12" db="EMBL/GenBank/DDBJ databases">
        <title>Prjna785345.</title>
        <authorList>
            <person name="Rujirawat T."/>
            <person name="Krajaejun T."/>
        </authorList>
    </citation>
    <scope>NUCLEOTIDE SEQUENCE</scope>
    <source>
        <strain evidence="2">Pi057C3</strain>
    </source>
</reference>
<evidence type="ECO:0000313" key="3">
    <source>
        <dbReference type="Proteomes" id="UP001209570"/>
    </source>
</evidence>
<gene>
    <name evidence="2" type="ORF">P43SY_003919</name>
</gene>
<evidence type="ECO:0000313" key="2">
    <source>
        <dbReference type="EMBL" id="KAJ0403822.1"/>
    </source>
</evidence>
<dbReference type="Proteomes" id="UP001209570">
    <property type="component" value="Unassembled WGS sequence"/>
</dbReference>
<dbReference type="PANTHER" id="PTHR46586:SF3">
    <property type="entry name" value="ANKYRIN REPEAT-CONTAINING PROTEIN"/>
    <property type="match status" value="1"/>
</dbReference>
<name>A0AAD5Q7U4_PYTIN</name>
<dbReference type="PANTHER" id="PTHR46586">
    <property type="entry name" value="ANKYRIN REPEAT-CONTAINING PROTEIN"/>
    <property type="match status" value="1"/>
</dbReference>
<feature type="region of interest" description="Disordered" evidence="1">
    <location>
        <begin position="150"/>
        <end position="178"/>
    </location>
</feature>
<dbReference type="InterPro" id="IPR036770">
    <property type="entry name" value="Ankyrin_rpt-contain_sf"/>
</dbReference>
<organism evidence="2 3">
    <name type="scientific">Pythium insidiosum</name>
    <name type="common">Pythiosis disease agent</name>
    <dbReference type="NCBI Taxonomy" id="114742"/>
    <lineage>
        <taxon>Eukaryota</taxon>
        <taxon>Sar</taxon>
        <taxon>Stramenopiles</taxon>
        <taxon>Oomycota</taxon>
        <taxon>Peronosporomycetes</taxon>
        <taxon>Pythiales</taxon>
        <taxon>Pythiaceae</taxon>
        <taxon>Pythium</taxon>
    </lineage>
</organism>
<keyword evidence="3" id="KW-1185">Reference proteome</keyword>
<comment type="caution">
    <text evidence="2">The sequence shown here is derived from an EMBL/GenBank/DDBJ whole genome shotgun (WGS) entry which is preliminary data.</text>
</comment>
<dbReference type="Gene3D" id="1.25.40.20">
    <property type="entry name" value="Ankyrin repeat-containing domain"/>
    <property type="match status" value="1"/>
</dbReference>
<protein>
    <recommendedName>
        <fullName evidence="4">Ankyrin repeat protein</fullName>
    </recommendedName>
</protein>
<evidence type="ECO:0008006" key="4">
    <source>
        <dbReference type="Google" id="ProtNLM"/>
    </source>
</evidence>
<dbReference type="InterPro" id="IPR052050">
    <property type="entry name" value="SecEffector_AnkRepeat"/>
</dbReference>
<feature type="compositionally biased region" description="Basic and acidic residues" evidence="1">
    <location>
        <begin position="156"/>
        <end position="168"/>
    </location>
</feature>
<accession>A0AAD5Q7U4</accession>